<evidence type="ECO:0000256" key="2">
    <source>
        <dbReference type="SAM" id="MobiDB-lite"/>
    </source>
</evidence>
<dbReference type="RefSeq" id="WP_092056830.1">
    <property type="nucleotide sequence ID" value="NZ_FOJJ01000023.1"/>
</dbReference>
<proteinExistence type="predicted"/>
<sequence>MILKSIELRNFGKFAEKTFEFRRGMNLVYGVNEAGKTTLMEAIPAVLFGVRDKERFRSWGSDEGCAAALVFAGRRGQVRIARDLLDDRVELIETDGEGRELQRFSGSVPPEEGSSGFGEYGEQLLRLLGINEEPVFRSSLFFGQGRLDAPGAPAMAGRIRSLLSGFGQVDYDRVLTGMHGELAAITRDQPYLTGAEPGELDRVAEAVAALEERWREGRESREQLSVLRDEIVELENSIAFDRGEYAKGERYLAWVRRHYQQEQAAPASETVAAVMTAPEPAPTAPTASFVGDPAEERNRLERELAKTGLPRDIPEDLVKILVDADEERKALVALQGEAAALRRELQAQAIPPWKGLAALSLFALSAGGGLSWVFPLYTPWLWGGAGLVALAPWVLFLLRAGKAREEQARIQELIQGVEDRREEAQARLAALDGRFERLGLSPSAVEVVRMRKNLPRHQELLARIRELDGLDSDEEGAEEEPEAVLKSEAVAEPELPAEEAPRKAHPEALLSLTELATAEEKLREMGDSLREREARLLELSREEAVRRGALTDPGAIEREGEGLKARQHALSRRREVLLLASELLGGAVEEFRSTYLERFATDIGNGLMTTTRGGYGRIAFDEHFSLMLPAKGEEAGWRPLEHFSRGTVDAVYLAVRLALSRHLARGHRLPLFLDDPLVNFDGERLLETVGMLENIAREHQLVFLSHNEQLLKRAGQKRWHLLSLDQARGGRNRASEERSDDVEQLHLL</sequence>
<dbReference type="Proteomes" id="UP000317155">
    <property type="component" value="Unassembled WGS sequence"/>
</dbReference>
<keyword evidence="5" id="KW-1185">Reference proteome</keyword>
<organism evidence="4 5">
    <name type="scientific">Trichloromonas acetexigens</name>
    <dbReference type="NCBI Taxonomy" id="38815"/>
    <lineage>
        <taxon>Bacteria</taxon>
        <taxon>Pseudomonadati</taxon>
        <taxon>Thermodesulfobacteriota</taxon>
        <taxon>Desulfuromonadia</taxon>
        <taxon>Desulfuromonadales</taxon>
        <taxon>Trichloromonadaceae</taxon>
        <taxon>Trichloromonas</taxon>
    </lineage>
</organism>
<dbReference type="GO" id="GO:0006302">
    <property type="term" value="P:double-strand break repair"/>
    <property type="evidence" value="ECO:0007669"/>
    <property type="project" value="InterPro"/>
</dbReference>
<reference evidence="4 5" key="1">
    <citation type="submission" date="2019-07" db="EMBL/GenBank/DDBJ databases">
        <title>Insights of Desulfuromonas acetexigens electromicrobiology.</title>
        <authorList>
            <person name="Katuri K."/>
            <person name="Sapireddy V."/>
            <person name="Shaw D.R."/>
            <person name="Saikaly P."/>
        </authorList>
    </citation>
    <scope>NUCLEOTIDE SEQUENCE [LARGE SCALE GENOMIC DNA]</scope>
    <source>
        <strain evidence="4 5">2873</strain>
    </source>
</reference>
<dbReference type="SUPFAM" id="SSF52540">
    <property type="entry name" value="P-loop containing nucleoside triphosphate hydrolases"/>
    <property type="match status" value="1"/>
</dbReference>
<keyword evidence="1" id="KW-0175">Coiled coil</keyword>
<dbReference type="Pfam" id="PF13476">
    <property type="entry name" value="AAA_23"/>
    <property type="match status" value="1"/>
</dbReference>
<dbReference type="InterPro" id="IPR027417">
    <property type="entry name" value="P-loop_NTPase"/>
</dbReference>
<dbReference type="GO" id="GO:0016887">
    <property type="term" value="F:ATP hydrolysis activity"/>
    <property type="evidence" value="ECO:0007669"/>
    <property type="project" value="InterPro"/>
</dbReference>
<gene>
    <name evidence="4" type="ORF">FL622_05500</name>
</gene>
<dbReference type="EMBL" id="VJVV01000003">
    <property type="protein sequence ID" value="TRO82641.1"/>
    <property type="molecule type" value="Genomic_DNA"/>
</dbReference>
<dbReference type="PANTHER" id="PTHR41259">
    <property type="entry name" value="DOUBLE-STRAND BREAK REPAIR RAD50 ATPASE, PUTATIVE-RELATED"/>
    <property type="match status" value="1"/>
</dbReference>
<dbReference type="OrthoDB" id="9764467at2"/>
<feature type="region of interest" description="Disordered" evidence="2">
    <location>
        <begin position="470"/>
        <end position="489"/>
    </location>
</feature>
<name>A0A550JHE6_9BACT</name>
<feature type="compositionally biased region" description="Acidic residues" evidence="2">
    <location>
        <begin position="470"/>
        <end position="482"/>
    </location>
</feature>
<comment type="caution">
    <text evidence="4">The sequence shown here is derived from an EMBL/GenBank/DDBJ whole genome shotgun (WGS) entry which is preliminary data.</text>
</comment>
<protein>
    <submittedName>
        <fullName evidence="4">AAA family ATPase</fullName>
    </submittedName>
</protein>
<evidence type="ECO:0000259" key="3">
    <source>
        <dbReference type="Pfam" id="PF13476"/>
    </source>
</evidence>
<feature type="domain" description="Rad50/SbcC-type AAA" evidence="3">
    <location>
        <begin position="5"/>
        <end position="63"/>
    </location>
</feature>
<evidence type="ECO:0000256" key="1">
    <source>
        <dbReference type="SAM" id="Coils"/>
    </source>
</evidence>
<evidence type="ECO:0000313" key="5">
    <source>
        <dbReference type="Proteomes" id="UP000317155"/>
    </source>
</evidence>
<dbReference type="AlphaFoldDB" id="A0A550JHE6"/>
<feature type="coiled-coil region" evidence="1">
    <location>
        <begin position="403"/>
        <end position="434"/>
    </location>
</feature>
<dbReference type="Gene3D" id="3.40.50.300">
    <property type="entry name" value="P-loop containing nucleotide triphosphate hydrolases"/>
    <property type="match status" value="2"/>
</dbReference>
<accession>A0A550JHE6</accession>
<dbReference type="InterPro" id="IPR038729">
    <property type="entry name" value="Rad50/SbcC_AAA"/>
</dbReference>
<evidence type="ECO:0000313" key="4">
    <source>
        <dbReference type="EMBL" id="TRO82641.1"/>
    </source>
</evidence>
<dbReference type="PANTHER" id="PTHR41259:SF1">
    <property type="entry name" value="DOUBLE-STRAND BREAK REPAIR RAD50 ATPASE, PUTATIVE-RELATED"/>
    <property type="match status" value="1"/>
</dbReference>